<evidence type="ECO:0000256" key="8">
    <source>
        <dbReference type="ARBA" id="ARBA00022989"/>
    </source>
</evidence>
<evidence type="ECO:0000256" key="2">
    <source>
        <dbReference type="ARBA" id="ARBA00022475"/>
    </source>
</evidence>
<organism evidence="12 13">
    <name type="scientific">Tumebacillus flagellatus</name>
    <dbReference type="NCBI Taxonomy" id="1157490"/>
    <lineage>
        <taxon>Bacteria</taxon>
        <taxon>Bacillati</taxon>
        <taxon>Bacillota</taxon>
        <taxon>Bacilli</taxon>
        <taxon>Bacillales</taxon>
        <taxon>Alicyclobacillaceae</taxon>
        <taxon>Tumebacillus</taxon>
    </lineage>
</organism>
<gene>
    <name evidence="11" type="primary">kdpC</name>
    <name evidence="12" type="ORF">EL26_20820</name>
</gene>
<dbReference type="HAMAP" id="MF_00276">
    <property type="entry name" value="KdpC"/>
    <property type="match status" value="1"/>
</dbReference>
<evidence type="ECO:0000256" key="7">
    <source>
        <dbReference type="ARBA" id="ARBA00022958"/>
    </source>
</evidence>
<dbReference type="GO" id="GO:0005524">
    <property type="term" value="F:ATP binding"/>
    <property type="evidence" value="ECO:0007669"/>
    <property type="project" value="UniProtKB-UniRule"/>
</dbReference>
<dbReference type="PIRSF" id="PIRSF001296">
    <property type="entry name" value="K_ATPase_KdpC"/>
    <property type="match status" value="1"/>
</dbReference>
<accession>A0A074LNF1</accession>
<evidence type="ECO:0000256" key="4">
    <source>
        <dbReference type="ARBA" id="ARBA00022692"/>
    </source>
</evidence>
<evidence type="ECO:0000313" key="13">
    <source>
        <dbReference type="Proteomes" id="UP000027931"/>
    </source>
</evidence>
<dbReference type="NCBIfam" id="TIGR00681">
    <property type="entry name" value="kdpC"/>
    <property type="match status" value="1"/>
</dbReference>
<comment type="caution">
    <text evidence="12">The sequence shown here is derived from an EMBL/GenBank/DDBJ whole genome shotgun (WGS) entry which is preliminary data.</text>
</comment>
<evidence type="ECO:0000256" key="10">
    <source>
        <dbReference type="ARBA" id="ARBA00023136"/>
    </source>
</evidence>
<keyword evidence="6 11" id="KW-0067">ATP-binding</keyword>
<dbReference type="InterPro" id="IPR003820">
    <property type="entry name" value="KdpC"/>
</dbReference>
<comment type="function">
    <text evidence="11">Part of the high-affinity ATP-driven potassium transport (or Kdp) system, which catalyzes the hydrolysis of ATP coupled with the electrogenic transport of potassium into the cytoplasm. This subunit acts as a catalytic chaperone that increases the ATP-binding affinity of the ATP-hydrolyzing subunit KdpB by the formation of a transient KdpB/KdpC/ATP ternary complex.</text>
</comment>
<comment type="subcellular location">
    <subcellularLocation>
        <location evidence="11">Cell membrane</location>
        <topology evidence="11">Single-pass membrane protein</topology>
    </subcellularLocation>
</comment>
<dbReference type="GO" id="GO:0016787">
    <property type="term" value="F:hydrolase activity"/>
    <property type="evidence" value="ECO:0007669"/>
    <property type="project" value="UniProtKB-KW"/>
</dbReference>
<protein>
    <recommendedName>
        <fullName evidence="11">Potassium-transporting ATPase KdpC subunit</fullName>
    </recommendedName>
    <alternativeName>
        <fullName evidence="11">ATP phosphohydrolase [potassium-transporting] C chain</fullName>
    </alternativeName>
    <alternativeName>
        <fullName evidence="11">Potassium-binding and translocating subunit C</fullName>
    </alternativeName>
    <alternativeName>
        <fullName evidence="11">Potassium-translocating ATPase C chain</fullName>
    </alternativeName>
</protein>
<evidence type="ECO:0000256" key="11">
    <source>
        <dbReference type="HAMAP-Rule" id="MF_00276"/>
    </source>
</evidence>
<dbReference type="GO" id="GO:0005886">
    <property type="term" value="C:plasma membrane"/>
    <property type="evidence" value="ECO:0007669"/>
    <property type="project" value="UniProtKB-SubCell"/>
</dbReference>
<keyword evidence="8 11" id="KW-1133">Transmembrane helix</keyword>
<keyword evidence="7 11" id="KW-0630">Potassium</keyword>
<dbReference type="NCBIfam" id="NF001454">
    <property type="entry name" value="PRK00315.1"/>
    <property type="match status" value="1"/>
</dbReference>
<dbReference type="eggNOG" id="COG2156">
    <property type="taxonomic scope" value="Bacteria"/>
</dbReference>
<keyword evidence="1 11" id="KW-0813">Transport</keyword>
<dbReference type="STRING" id="1157490.EL26_20820"/>
<keyword evidence="12" id="KW-0378">Hydrolase</keyword>
<evidence type="ECO:0000256" key="3">
    <source>
        <dbReference type="ARBA" id="ARBA00022538"/>
    </source>
</evidence>
<dbReference type="AlphaFoldDB" id="A0A074LNF1"/>
<keyword evidence="9 11" id="KW-0406">Ion transport</keyword>
<dbReference type="Pfam" id="PF02669">
    <property type="entry name" value="KdpC"/>
    <property type="match status" value="1"/>
</dbReference>
<comment type="similarity">
    <text evidence="11">Belongs to the KdpC family.</text>
</comment>
<dbReference type="PANTHER" id="PTHR30042:SF2">
    <property type="entry name" value="POTASSIUM-TRANSPORTING ATPASE KDPC SUBUNIT"/>
    <property type="match status" value="1"/>
</dbReference>
<keyword evidence="3 11" id="KW-0633">Potassium transport</keyword>
<evidence type="ECO:0000256" key="1">
    <source>
        <dbReference type="ARBA" id="ARBA00022448"/>
    </source>
</evidence>
<sequence length="187" mass="20247">MMKSLFTALRASVVLMVICGLLYPLATTGVAQALFKKQAEGSLLADQNGVIGSERLAQNFEAPQFFHPRSSAAKYDPKASAATQAAVASPDYVKTMQERVQLLHQENPELHEIPADLVTTSGSGFDPDLTPEAAKAQVPRIAQATGLSANDLNSLIDRMTQSRQLGIFGEPHVNVLDLNRELMKETQ</sequence>
<keyword evidence="5 11" id="KW-0547">Nucleotide-binding</keyword>
<dbReference type="EMBL" id="JMIR01000038">
    <property type="protein sequence ID" value="KEO81383.1"/>
    <property type="molecule type" value="Genomic_DNA"/>
</dbReference>
<dbReference type="GO" id="GO:0008556">
    <property type="term" value="F:P-type potassium transmembrane transporter activity"/>
    <property type="evidence" value="ECO:0007669"/>
    <property type="project" value="InterPro"/>
</dbReference>
<keyword evidence="4 11" id="KW-0812">Transmembrane</keyword>
<dbReference type="PANTHER" id="PTHR30042">
    <property type="entry name" value="POTASSIUM-TRANSPORTING ATPASE C CHAIN"/>
    <property type="match status" value="1"/>
</dbReference>
<proteinExistence type="inferred from homology"/>
<evidence type="ECO:0000256" key="5">
    <source>
        <dbReference type="ARBA" id="ARBA00022741"/>
    </source>
</evidence>
<evidence type="ECO:0000256" key="9">
    <source>
        <dbReference type="ARBA" id="ARBA00023065"/>
    </source>
</evidence>
<keyword evidence="2 11" id="KW-1003">Cell membrane</keyword>
<reference evidence="12 13" key="1">
    <citation type="journal article" date="2013" name="Int. J. Syst. Evol. Microbiol.">
        <title>Tumebacillus flagellatus sp. nov., an alpha-amylase/pullulanase-producing bacterium isolated from cassava wastewater.</title>
        <authorList>
            <person name="Wang Q."/>
            <person name="Xie N."/>
            <person name="Qin Y."/>
            <person name="Shen N."/>
            <person name="Zhu J."/>
            <person name="Mi H."/>
            <person name="Huang R."/>
        </authorList>
    </citation>
    <scope>NUCLEOTIDE SEQUENCE [LARGE SCALE GENOMIC DNA]</scope>
    <source>
        <strain evidence="12 13">GST4</strain>
    </source>
</reference>
<comment type="subunit">
    <text evidence="11">The system is composed of three essential subunits: KdpA, KdpB and KdpC.</text>
</comment>
<dbReference type="Proteomes" id="UP000027931">
    <property type="component" value="Unassembled WGS sequence"/>
</dbReference>
<evidence type="ECO:0000313" key="12">
    <source>
        <dbReference type="EMBL" id="KEO81383.1"/>
    </source>
</evidence>
<name>A0A074LNF1_9BACL</name>
<evidence type="ECO:0000256" key="6">
    <source>
        <dbReference type="ARBA" id="ARBA00022840"/>
    </source>
</evidence>
<keyword evidence="10 11" id="KW-0472">Membrane</keyword>
<keyword evidence="13" id="KW-1185">Reference proteome</keyword>